<accession>A0A2W5MBC3</accession>
<gene>
    <name evidence="1" type="ORF">DI564_09415</name>
</gene>
<dbReference type="AlphaFoldDB" id="A0A2W5MBC3"/>
<evidence type="ECO:0008006" key="3">
    <source>
        <dbReference type="Google" id="ProtNLM"/>
    </source>
</evidence>
<dbReference type="Pfam" id="PF11006">
    <property type="entry name" value="DUF2845"/>
    <property type="match status" value="2"/>
</dbReference>
<name>A0A2W5MBC3_9GAMM</name>
<sequence>MIDRSVRALPAVSHALPLRRASPRHGPRRWPLLVVALLASTAASAMRCGSRLVGEGDRDFQVRERCGAPFWVDAYAGVDVLGARTPLERQVEVRFEAWYFNFGPRDLMRRLIFRDGVLQREETLGYGVRDLGTDCPMPAAWQGLSSGELVARCGEPASRRSRPVTIVRRPGPRHEQWREQRDEAWLYDAEDARFVYEAHLVDGRVVGTERLTR</sequence>
<dbReference type="InterPro" id="IPR021268">
    <property type="entry name" value="DUF2845"/>
</dbReference>
<organism evidence="1 2">
    <name type="scientific">Rhodanobacter denitrificans</name>
    <dbReference type="NCBI Taxonomy" id="666685"/>
    <lineage>
        <taxon>Bacteria</taxon>
        <taxon>Pseudomonadati</taxon>
        <taxon>Pseudomonadota</taxon>
        <taxon>Gammaproteobacteria</taxon>
        <taxon>Lysobacterales</taxon>
        <taxon>Rhodanobacteraceae</taxon>
        <taxon>Rhodanobacter</taxon>
    </lineage>
</organism>
<reference evidence="1 2" key="1">
    <citation type="submission" date="2017-08" db="EMBL/GenBank/DDBJ databases">
        <title>Infants hospitalized years apart are colonized by the same room-sourced microbial strains.</title>
        <authorList>
            <person name="Brooks B."/>
            <person name="Olm M.R."/>
            <person name="Firek B.A."/>
            <person name="Baker R."/>
            <person name="Thomas B.C."/>
            <person name="Morowitz M.J."/>
            <person name="Banfield J.F."/>
        </authorList>
    </citation>
    <scope>NUCLEOTIDE SEQUENCE [LARGE SCALE GENOMIC DNA]</scope>
    <source>
        <strain evidence="1">S2_005_003_R2_42</strain>
    </source>
</reference>
<comment type="caution">
    <text evidence="1">The sequence shown here is derived from an EMBL/GenBank/DDBJ whole genome shotgun (WGS) entry which is preliminary data.</text>
</comment>
<dbReference type="Proteomes" id="UP000249046">
    <property type="component" value="Unassembled WGS sequence"/>
</dbReference>
<evidence type="ECO:0000313" key="2">
    <source>
        <dbReference type="Proteomes" id="UP000249046"/>
    </source>
</evidence>
<protein>
    <recommendedName>
        <fullName evidence="3">DUF2845 domain-containing protein</fullName>
    </recommendedName>
</protein>
<dbReference type="EMBL" id="QFPO01000007">
    <property type="protein sequence ID" value="PZQ14713.1"/>
    <property type="molecule type" value="Genomic_DNA"/>
</dbReference>
<proteinExistence type="predicted"/>
<evidence type="ECO:0000313" key="1">
    <source>
        <dbReference type="EMBL" id="PZQ14713.1"/>
    </source>
</evidence>